<dbReference type="Pfam" id="PF01964">
    <property type="entry name" value="ThiC_Rad_SAM"/>
    <property type="match status" value="1"/>
</dbReference>
<keyword evidence="5 10" id="KW-0862">Zinc</keyword>
<feature type="binding site" evidence="10">
    <location>
        <position position="571"/>
    </location>
    <ligand>
        <name>[4Fe-4S] cluster</name>
        <dbReference type="ChEBI" id="CHEBI:49883"/>
        <note>4Fe-4S-S-AdoMet</note>
    </ligand>
</feature>
<evidence type="ECO:0000256" key="10">
    <source>
        <dbReference type="HAMAP-Rule" id="MF_00089"/>
    </source>
</evidence>
<comment type="subunit">
    <text evidence="10">Homodimer.</text>
</comment>
<evidence type="ECO:0000313" key="12">
    <source>
        <dbReference type="EMBL" id="QDF77219.1"/>
    </source>
</evidence>
<feature type="binding site" evidence="10">
    <location>
        <position position="250"/>
    </location>
    <ligand>
        <name>substrate</name>
    </ligand>
</feature>
<accession>A0ABX5WRW0</accession>
<dbReference type="EMBL" id="CP041153">
    <property type="protein sequence ID" value="QDF77219.1"/>
    <property type="molecule type" value="Genomic_DNA"/>
</dbReference>
<keyword evidence="9 10" id="KW-0456">Lyase</keyword>
<dbReference type="SFLD" id="SFLDG01114">
    <property type="entry name" value="phosphomethylpyrimidine_syntha"/>
    <property type="match status" value="1"/>
</dbReference>
<evidence type="ECO:0000256" key="2">
    <source>
        <dbReference type="ARBA" id="ARBA00022485"/>
    </source>
</evidence>
<keyword evidence="8 10" id="KW-0411">Iron-sulfur</keyword>
<evidence type="ECO:0000256" key="1">
    <source>
        <dbReference type="ARBA" id="ARBA00003175"/>
    </source>
</evidence>
<dbReference type="Gene3D" id="6.10.250.620">
    <property type="match status" value="1"/>
</dbReference>
<dbReference type="NCBIfam" id="NF009895">
    <property type="entry name" value="PRK13352.1"/>
    <property type="match status" value="1"/>
</dbReference>
<dbReference type="EC" id="4.1.99.17" evidence="10"/>
<feature type="binding site" evidence="10">
    <location>
        <position position="315"/>
    </location>
    <ligand>
        <name>substrate</name>
    </ligand>
</feature>
<evidence type="ECO:0000256" key="7">
    <source>
        <dbReference type="ARBA" id="ARBA00023004"/>
    </source>
</evidence>
<name>A0ABX5WRW0_9GAMM</name>
<feature type="binding site" evidence="10">
    <location>
        <position position="566"/>
    </location>
    <ligand>
        <name>[4Fe-4S] cluster</name>
        <dbReference type="ChEBI" id="CHEBI:49883"/>
        <note>4Fe-4S-S-AdoMet</note>
    </ligand>
</feature>
<dbReference type="SFLD" id="SFLDF00407">
    <property type="entry name" value="phosphomethylpyrimidine_syntha"/>
    <property type="match status" value="1"/>
</dbReference>
<protein>
    <recommendedName>
        <fullName evidence="10">Phosphomethylpyrimidine synthase</fullName>
        <ecNumber evidence="10">4.1.99.17</ecNumber>
    </recommendedName>
    <alternativeName>
        <fullName evidence="10">Hydroxymethylpyrimidine phosphate synthase</fullName>
        <shortName evidence="10">HMP-P synthase</shortName>
        <shortName evidence="10">HMP-phosphate synthase</shortName>
        <shortName evidence="10">HMPP synthase</shortName>
    </alternativeName>
    <alternativeName>
        <fullName evidence="10">Thiamine biosynthesis protein ThiC</fullName>
    </alternativeName>
</protein>
<feature type="binding site" evidence="10">
    <location>
        <position position="279"/>
    </location>
    <ligand>
        <name>substrate</name>
    </ligand>
</feature>
<keyword evidence="2 10" id="KW-0004">4Fe-4S</keyword>
<feature type="binding site" evidence="10">
    <location>
        <position position="419"/>
    </location>
    <ligand>
        <name>Zn(2+)</name>
        <dbReference type="ChEBI" id="CHEBI:29105"/>
    </ligand>
</feature>
<feature type="binding site" evidence="10">
    <location>
        <position position="563"/>
    </location>
    <ligand>
        <name>[4Fe-4S] cluster</name>
        <dbReference type="ChEBI" id="CHEBI:49883"/>
        <note>4Fe-4S-S-AdoMet</note>
    </ligand>
</feature>
<dbReference type="NCBIfam" id="NF006763">
    <property type="entry name" value="PRK09284.1"/>
    <property type="match status" value="1"/>
</dbReference>
<evidence type="ECO:0000256" key="5">
    <source>
        <dbReference type="ARBA" id="ARBA00022833"/>
    </source>
</evidence>
<gene>
    <name evidence="10 12" type="primary">thiC</name>
    <name evidence="12" type="ORF">FGA12_08505</name>
</gene>
<sequence>MDNLKPLQHANSEKIYLQGSRADLKVAMRQIHQSDTLIGGTQSAPIVAKNPPIKVYDCAGPYSDPKADINVRRGLDKLRSAWIAERDDTQTLSQASSGFTQQRLADEGLDHLRFEHLPRPRRAKDGKVVTQMHYARHGIITPEMEYVALRENMARDTVIDEVLTQRAAGESFGAKVGQAITPEFVRQELAAGRAIIPLNINHPEAEPMIIGRNFLVKVNANIGNSAVTSSIEEEVEKLVWATRWGADTVMDLSTGRYIHETREWIIRNSPVPIGTVPIYQALEKVNGVAEDLTWEIFRDTLIEQAEQGVDYFTIHAGVLLRYVPMTAKRLTGIVSRGGSIMAKWCLSHHKENFLYEHFDEICKLCAAYDVSLSLGDGMRPGSIADANDEAQFAELETLGELVKRAWQHDVQTIIEGPGHIPMQLIKENMDKQLELCDEAPFYTLGPQTTDIAPGYDHFTSGIGAAMIAWYGCAMLCYVTPKEHLGLPNKEDVKQGLIAYKIAAHAGDVAKGHPGAQIRDNALSKARFEFRWEDQYNLGLDPDTARAYHDESLPQESAKVAHFCSMCGPKFCSMKITQEVREYAAAQESQTQAIEVQHSQAYEAAPQTQIQQGMEKMSAQFKQTGGALYHSATMADVEEV</sequence>
<dbReference type="SFLD" id="SFLDS00113">
    <property type="entry name" value="Radical_SAM_Phosphomethylpyrim"/>
    <property type="match status" value="1"/>
</dbReference>
<comment type="function">
    <text evidence="1 10">Catalyzes the synthesis of the hydroxymethylpyrimidine phosphate (HMP-P) moiety of thiamine from aminoimidazole ribotide (AIR) in a radical S-adenosyl-L-methionine (SAM)-dependent reaction.</text>
</comment>
<evidence type="ECO:0000256" key="9">
    <source>
        <dbReference type="ARBA" id="ARBA00023239"/>
    </source>
</evidence>
<evidence type="ECO:0000256" key="4">
    <source>
        <dbReference type="ARBA" id="ARBA00022723"/>
    </source>
</evidence>
<evidence type="ECO:0000256" key="3">
    <source>
        <dbReference type="ARBA" id="ARBA00022691"/>
    </source>
</evidence>
<feature type="binding site" evidence="10">
    <location>
        <position position="221"/>
    </location>
    <ligand>
        <name>substrate</name>
    </ligand>
</feature>
<feature type="binding site" evidence="10">
    <location>
        <begin position="376"/>
        <end position="379"/>
    </location>
    <ligand>
        <name>substrate</name>
    </ligand>
</feature>
<keyword evidence="13" id="KW-1185">Reference proteome</keyword>
<dbReference type="Proteomes" id="UP000318758">
    <property type="component" value="Chromosome"/>
</dbReference>
<feature type="binding site" evidence="10">
    <location>
        <begin position="335"/>
        <end position="337"/>
    </location>
    <ligand>
        <name>substrate</name>
    </ligand>
</feature>
<dbReference type="InterPro" id="IPR025747">
    <property type="entry name" value="ThiC-associated_dom"/>
</dbReference>
<reference evidence="12 13" key="1">
    <citation type="submission" date="2019-06" db="EMBL/GenBank/DDBJ databases">
        <title>Complete genome of Shewanella marisflavi ECSMB14101, a mussel settlement-inducing bacterium isolated from East China Sea.</title>
        <authorList>
            <person name="Yang J."/>
            <person name="Liang X."/>
            <person name="Chang R."/>
            <person name="Peng L."/>
        </authorList>
    </citation>
    <scope>NUCLEOTIDE SEQUENCE [LARGE SCALE GENOMIC DNA]</scope>
    <source>
        <strain evidence="12 13">ECSMB14101</strain>
    </source>
</reference>
<keyword evidence="7 10" id="KW-0408">Iron</keyword>
<evidence type="ECO:0000256" key="8">
    <source>
        <dbReference type="ARBA" id="ARBA00023014"/>
    </source>
</evidence>
<dbReference type="InterPro" id="IPR037509">
    <property type="entry name" value="ThiC"/>
</dbReference>
<proteinExistence type="inferred from homology"/>
<dbReference type="Pfam" id="PF13667">
    <property type="entry name" value="ThiC-associated"/>
    <property type="match status" value="1"/>
</dbReference>
<comment type="similarity">
    <text evidence="10">Belongs to the ThiC family.</text>
</comment>
<comment type="cofactor">
    <cofactor evidence="10">
        <name>[4Fe-4S] cluster</name>
        <dbReference type="ChEBI" id="CHEBI:49883"/>
    </cofactor>
    <text evidence="10">Binds 1 [4Fe-4S] cluster per subunit. The cluster is coordinated with 3 cysteines and an exchangeable S-adenosyl-L-methionine.</text>
</comment>
<dbReference type="HAMAP" id="MF_00089">
    <property type="entry name" value="ThiC"/>
    <property type="match status" value="1"/>
</dbReference>
<evidence type="ECO:0000313" key="13">
    <source>
        <dbReference type="Proteomes" id="UP000318758"/>
    </source>
</evidence>
<feature type="domain" description="ThiC-associated" evidence="11">
    <location>
        <begin position="9"/>
        <end position="89"/>
    </location>
</feature>
<evidence type="ECO:0000259" key="11">
    <source>
        <dbReference type="Pfam" id="PF13667"/>
    </source>
</evidence>
<keyword evidence="6 10" id="KW-0784">Thiamine biosynthesis</keyword>
<evidence type="ECO:0000256" key="6">
    <source>
        <dbReference type="ARBA" id="ARBA00022977"/>
    </source>
</evidence>
<dbReference type="Gene3D" id="3.20.20.540">
    <property type="entry name" value="Radical SAM ThiC family, central domain"/>
    <property type="match status" value="1"/>
</dbReference>
<feature type="binding site" evidence="10">
    <location>
        <position position="442"/>
    </location>
    <ligand>
        <name>substrate</name>
    </ligand>
</feature>
<keyword evidence="4 10" id="KW-0479">Metal-binding</keyword>
<feature type="binding site" evidence="10">
    <location>
        <position position="483"/>
    </location>
    <ligand>
        <name>Zn(2+)</name>
        <dbReference type="ChEBI" id="CHEBI:29105"/>
    </ligand>
</feature>
<dbReference type="InterPro" id="IPR038521">
    <property type="entry name" value="ThiC/Bza_core_dom"/>
</dbReference>
<keyword evidence="3 10" id="KW-0949">S-adenosyl-L-methionine</keyword>
<organism evidence="12 13">
    <name type="scientific">Shewanella marisflavi</name>
    <dbReference type="NCBI Taxonomy" id="260364"/>
    <lineage>
        <taxon>Bacteria</taxon>
        <taxon>Pseudomonadati</taxon>
        <taxon>Pseudomonadota</taxon>
        <taxon>Gammaproteobacteria</taxon>
        <taxon>Alteromonadales</taxon>
        <taxon>Shewanellaceae</taxon>
        <taxon>Shewanella</taxon>
    </lineage>
</organism>
<dbReference type="GO" id="GO:0070284">
    <property type="term" value="F:phosphomethylpyrimidine synthase activity"/>
    <property type="evidence" value="ECO:0007669"/>
    <property type="project" value="UniProtKB-EC"/>
</dbReference>
<dbReference type="PANTHER" id="PTHR30557:SF1">
    <property type="entry name" value="PHOSPHOMETHYLPYRIMIDINE SYNTHASE, CHLOROPLASTIC"/>
    <property type="match status" value="1"/>
</dbReference>
<dbReference type="InterPro" id="IPR002817">
    <property type="entry name" value="ThiC/BzaA/B"/>
</dbReference>
<comment type="catalytic activity">
    <reaction evidence="10">
        <text>5-amino-1-(5-phospho-beta-D-ribosyl)imidazole + S-adenosyl-L-methionine = 4-amino-2-methyl-5-(phosphooxymethyl)pyrimidine + CO + 5'-deoxyadenosine + formate + L-methionine + 3 H(+)</text>
        <dbReference type="Rhea" id="RHEA:24840"/>
        <dbReference type="ChEBI" id="CHEBI:15378"/>
        <dbReference type="ChEBI" id="CHEBI:15740"/>
        <dbReference type="ChEBI" id="CHEBI:17245"/>
        <dbReference type="ChEBI" id="CHEBI:17319"/>
        <dbReference type="ChEBI" id="CHEBI:57844"/>
        <dbReference type="ChEBI" id="CHEBI:58354"/>
        <dbReference type="ChEBI" id="CHEBI:59789"/>
        <dbReference type="ChEBI" id="CHEBI:137981"/>
        <dbReference type="EC" id="4.1.99.17"/>
    </reaction>
</comment>
<feature type="binding site" evidence="10">
    <location>
        <position position="415"/>
    </location>
    <ligand>
        <name>substrate</name>
    </ligand>
</feature>
<dbReference type="NCBIfam" id="TIGR00190">
    <property type="entry name" value="thiC"/>
    <property type="match status" value="1"/>
</dbReference>
<dbReference type="PANTHER" id="PTHR30557">
    <property type="entry name" value="THIAMINE BIOSYNTHESIS PROTEIN THIC"/>
    <property type="match status" value="1"/>
</dbReference>
<comment type="pathway">
    <text evidence="10">Cofactor biosynthesis; thiamine diphosphate biosynthesis.</text>
</comment>